<reference evidence="2 3" key="1">
    <citation type="submission" date="2019-09" db="EMBL/GenBank/DDBJ databases">
        <title>In-depth cultivation of the pig gut microbiome towards novel bacterial diversity and tailored functional studies.</title>
        <authorList>
            <person name="Wylensek D."/>
            <person name="Hitch T.C.A."/>
            <person name="Clavel T."/>
        </authorList>
    </citation>
    <scope>NUCLEOTIDE SEQUENCE [LARGE SCALE GENOMIC DNA]</scope>
    <source>
        <strain evidence="2 3">WCA3-693-APC-4?</strain>
    </source>
</reference>
<keyword evidence="3" id="KW-1185">Reference proteome</keyword>
<organism evidence="2 3">
    <name type="scientific">Tissierella pigra</name>
    <dbReference type="NCBI Taxonomy" id="2607614"/>
    <lineage>
        <taxon>Bacteria</taxon>
        <taxon>Bacillati</taxon>
        <taxon>Bacillota</taxon>
        <taxon>Tissierellia</taxon>
        <taxon>Tissierellales</taxon>
        <taxon>Tissierellaceae</taxon>
        <taxon>Tissierella</taxon>
    </lineage>
</organism>
<dbReference type="GO" id="GO:0003677">
    <property type="term" value="F:DNA binding"/>
    <property type="evidence" value="ECO:0007669"/>
    <property type="project" value="InterPro"/>
</dbReference>
<name>A0A6N7XM04_9FIRM</name>
<dbReference type="RefSeq" id="WP_154440224.1">
    <property type="nucleotide sequence ID" value="NZ_VUNQ01000019.1"/>
</dbReference>
<dbReference type="InterPro" id="IPR010093">
    <property type="entry name" value="SinI_DNA-bd"/>
</dbReference>
<dbReference type="Pfam" id="PF12728">
    <property type="entry name" value="HTH_17"/>
    <property type="match status" value="1"/>
</dbReference>
<dbReference type="Proteomes" id="UP000469523">
    <property type="component" value="Unassembled WGS sequence"/>
</dbReference>
<protein>
    <submittedName>
        <fullName evidence="2">Helix-turn-helix domain-containing protein</fullName>
    </submittedName>
</protein>
<accession>A0A6N7XM04</accession>
<evidence type="ECO:0000313" key="3">
    <source>
        <dbReference type="Proteomes" id="UP000469523"/>
    </source>
</evidence>
<comment type="caution">
    <text evidence="2">The sequence shown here is derived from an EMBL/GenBank/DDBJ whole genome shotgun (WGS) entry which is preliminary data.</text>
</comment>
<dbReference type="AlphaFoldDB" id="A0A6N7XM04"/>
<evidence type="ECO:0000259" key="1">
    <source>
        <dbReference type="Pfam" id="PF12728"/>
    </source>
</evidence>
<dbReference type="EMBL" id="VUNQ01000019">
    <property type="protein sequence ID" value="MSU01802.1"/>
    <property type="molecule type" value="Genomic_DNA"/>
</dbReference>
<proteinExistence type="predicted"/>
<dbReference type="NCBIfam" id="TIGR01764">
    <property type="entry name" value="excise"/>
    <property type="match status" value="1"/>
</dbReference>
<dbReference type="InterPro" id="IPR041657">
    <property type="entry name" value="HTH_17"/>
</dbReference>
<feature type="domain" description="Helix-turn-helix" evidence="1">
    <location>
        <begin position="12"/>
        <end position="59"/>
    </location>
</feature>
<evidence type="ECO:0000313" key="2">
    <source>
        <dbReference type="EMBL" id="MSU01802.1"/>
    </source>
</evidence>
<gene>
    <name evidence="2" type="ORF">FYJ83_10020</name>
</gene>
<sequence>MDLRLEPLENTLYTVDEVATVIKTNTNYVYSLIKAGHLQALKLGRLKVRKSEVERFLKEAQGYDYTDPYNIKELESEEGN</sequence>